<feature type="signal peptide" evidence="1">
    <location>
        <begin position="1"/>
        <end position="20"/>
    </location>
</feature>
<comment type="caution">
    <text evidence="2">The sequence shown here is derived from an EMBL/GenBank/DDBJ whole genome shotgun (WGS) entry which is preliminary data.</text>
</comment>
<protein>
    <submittedName>
        <fullName evidence="2">Uncharacterized protein</fullName>
    </submittedName>
</protein>
<dbReference type="RefSeq" id="WP_007545634.1">
    <property type="nucleotide sequence ID" value="NZ_ABZS01000013.1"/>
</dbReference>
<evidence type="ECO:0000256" key="1">
    <source>
        <dbReference type="SAM" id="SignalP"/>
    </source>
</evidence>
<dbReference type="Gene3D" id="1.20.120.1490">
    <property type="match status" value="1"/>
</dbReference>
<reference evidence="2 3" key="1">
    <citation type="submission" date="2009-04" db="EMBL/GenBank/DDBJ databases">
        <authorList>
            <person name="Reysenbach A.-L."/>
            <person name="Heidelberg J.F."/>
            <person name="Nelson W.C."/>
        </authorList>
    </citation>
    <scope>NUCLEOTIDE SEQUENCE [LARGE SCALE GENOMIC DNA]</scope>
    <source>
        <strain evidence="2 3">SS-5</strain>
    </source>
</reference>
<evidence type="ECO:0000313" key="3">
    <source>
        <dbReference type="Proteomes" id="UP000005540"/>
    </source>
</evidence>
<dbReference type="Proteomes" id="UP000005540">
    <property type="component" value="Unassembled WGS sequence"/>
</dbReference>
<feature type="chain" id="PRO_5002937895" evidence="1">
    <location>
        <begin position="21"/>
        <end position="145"/>
    </location>
</feature>
<proteinExistence type="predicted"/>
<sequence>MKKFIFGFGFLLTLISPSFSSSLNDYAWMDKYYLVARFTPYDPSLLQKMDLELSPKQIELIKAEYDKYFPIMLGKARILKDKEAELTDAVYKSNDPQKIKNLVIEIAKLKTELTVLDINLFKAIQSILNKSQNEKFIKYLTSGSM</sequence>
<accession>C4FI36</accession>
<organism evidence="2 3">
    <name type="scientific">Sulfurihydrogenibium yellowstonense SS-5</name>
    <dbReference type="NCBI Taxonomy" id="432331"/>
    <lineage>
        <taxon>Bacteria</taxon>
        <taxon>Pseudomonadati</taxon>
        <taxon>Aquificota</taxon>
        <taxon>Aquificia</taxon>
        <taxon>Aquificales</taxon>
        <taxon>Hydrogenothermaceae</taxon>
        <taxon>Sulfurihydrogenibium</taxon>
    </lineage>
</organism>
<name>C4FI36_9AQUI</name>
<dbReference type="AlphaFoldDB" id="C4FI36"/>
<dbReference type="OrthoDB" id="14513at2"/>
<evidence type="ECO:0000313" key="2">
    <source>
        <dbReference type="EMBL" id="EEP61257.1"/>
    </source>
</evidence>
<keyword evidence="1" id="KW-0732">Signal</keyword>
<gene>
    <name evidence="2" type="ORF">SULYE_0220</name>
</gene>
<dbReference type="EMBL" id="ABZS01000013">
    <property type="protein sequence ID" value="EEP61257.1"/>
    <property type="molecule type" value="Genomic_DNA"/>
</dbReference>
<keyword evidence="3" id="KW-1185">Reference proteome</keyword>